<evidence type="ECO:0000313" key="2">
    <source>
        <dbReference type="Proteomes" id="UP000054843"/>
    </source>
</evidence>
<keyword evidence="2" id="KW-1185">Reference proteome</keyword>
<name>A0A0V1MHT3_9BILA</name>
<dbReference type="EMBL" id="JYDO01000096">
    <property type="protein sequence ID" value="KRZ71428.1"/>
    <property type="molecule type" value="Genomic_DNA"/>
</dbReference>
<proteinExistence type="predicted"/>
<comment type="caution">
    <text evidence="1">The sequence shown here is derived from an EMBL/GenBank/DDBJ whole genome shotgun (WGS) entry which is preliminary data.</text>
</comment>
<reference evidence="1 2" key="1">
    <citation type="submission" date="2015-01" db="EMBL/GenBank/DDBJ databases">
        <title>Evolution of Trichinella species and genotypes.</title>
        <authorList>
            <person name="Korhonen P.K."/>
            <person name="Edoardo P."/>
            <person name="Giuseppe L.R."/>
            <person name="Gasser R.B."/>
        </authorList>
    </citation>
    <scope>NUCLEOTIDE SEQUENCE [LARGE SCALE GENOMIC DNA]</scope>
    <source>
        <strain evidence="1">ISS1980</strain>
    </source>
</reference>
<gene>
    <name evidence="1" type="ORF">T10_3049</name>
</gene>
<dbReference type="AlphaFoldDB" id="A0A0V1MHT3"/>
<organism evidence="1 2">
    <name type="scientific">Trichinella papuae</name>
    <dbReference type="NCBI Taxonomy" id="268474"/>
    <lineage>
        <taxon>Eukaryota</taxon>
        <taxon>Metazoa</taxon>
        <taxon>Ecdysozoa</taxon>
        <taxon>Nematoda</taxon>
        <taxon>Enoplea</taxon>
        <taxon>Dorylaimia</taxon>
        <taxon>Trichinellida</taxon>
        <taxon>Trichinellidae</taxon>
        <taxon>Trichinella</taxon>
    </lineage>
</organism>
<accession>A0A0V1MHT3</accession>
<protein>
    <submittedName>
        <fullName evidence="1">Uncharacterized protein</fullName>
    </submittedName>
</protein>
<sequence>MVICFEKLGDTSPPMRHNHVTYACCSHHGNSAIYQTAAAGTEYKEWVRFVFPMKDMPHRNLIVKW</sequence>
<evidence type="ECO:0000313" key="1">
    <source>
        <dbReference type="EMBL" id="KRZ71428.1"/>
    </source>
</evidence>
<dbReference type="Proteomes" id="UP000054843">
    <property type="component" value="Unassembled WGS sequence"/>
</dbReference>